<keyword evidence="1" id="KW-0812">Transmembrane</keyword>
<organism evidence="2 3">
    <name type="scientific">Mycolicibacterium elephantis DSM 44368</name>
    <dbReference type="NCBI Taxonomy" id="1335622"/>
    <lineage>
        <taxon>Bacteria</taxon>
        <taxon>Bacillati</taxon>
        <taxon>Actinomycetota</taxon>
        <taxon>Actinomycetes</taxon>
        <taxon>Mycobacteriales</taxon>
        <taxon>Mycobacteriaceae</taxon>
        <taxon>Mycolicibacterium</taxon>
    </lineage>
</organism>
<evidence type="ECO:0000313" key="2">
    <source>
        <dbReference type="EMBL" id="RWA16329.1"/>
    </source>
</evidence>
<accession>A0A439DMN6</accession>
<sequence length="170" mass="18726">MNAGAMRPSNRHEPRGQDITAAQLQDLLRRDAAIATEWLVRRRSRRYADDLAAQRKRALAYIEWCGAASEALERGGPFDYADFVREWRMQAIRSDIRDLPHRFAWVFAAQILLAISVTLFVAGVPLVAIPLLAGAVFSALHIYLAVPPVVVGPDSAKLPQTAGDSGVPRP</sequence>
<reference evidence="2 3" key="1">
    <citation type="submission" date="2013-06" db="EMBL/GenBank/DDBJ databases">
        <title>The draft sequence of the Mycobacterium elephantis genome.</title>
        <authorList>
            <person name="Pettersson F.B."/>
            <person name="Das S."/>
            <person name="Dasgupta S."/>
            <person name="Bhattacharya A."/>
            <person name="Kirsebom L.A."/>
        </authorList>
    </citation>
    <scope>NUCLEOTIDE SEQUENCE [LARGE SCALE GENOMIC DNA]</scope>
    <source>
        <strain evidence="2 3">DSM 44368</strain>
    </source>
</reference>
<feature type="transmembrane region" description="Helical" evidence="1">
    <location>
        <begin position="103"/>
        <end position="122"/>
    </location>
</feature>
<evidence type="ECO:0000313" key="3">
    <source>
        <dbReference type="Proteomes" id="UP000287177"/>
    </source>
</evidence>
<dbReference type="EMBL" id="ATDN01000056">
    <property type="protein sequence ID" value="RWA16329.1"/>
    <property type="molecule type" value="Genomic_DNA"/>
</dbReference>
<keyword evidence="1" id="KW-0472">Membrane</keyword>
<dbReference type="AlphaFoldDB" id="A0A439DMN6"/>
<feature type="transmembrane region" description="Helical" evidence="1">
    <location>
        <begin position="128"/>
        <end position="151"/>
    </location>
</feature>
<keyword evidence="3" id="KW-1185">Reference proteome</keyword>
<dbReference type="RefSeq" id="WP_128110614.1">
    <property type="nucleotide sequence ID" value="NZ_ATDN01000056.1"/>
</dbReference>
<proteinExistence type="predicted"/>
<name>A0A439DMN6_9MYCO</name>
<evidence type="ECO:0000256" key="1">
    <source>
        <dbReference type="SAM" id="Phobius"/>
    </source>
</evidence>
<comment type="caution">
    <text evidence="2">The sequence shown here is derived from an EMBL/GenBank/DDBJ whole genome shotgun (WGS) entry which is preliminary data.</text>
</comment>
<keyword evidence="1" id="KW-1133">Transmembrane helix</keyword>
<protein>
    <submittedName>
        <fullName evidence="2">Uncharacterized protein</fullName>
    </submittedName>
</protein>
<dbReference type="Proteomes" id="UP000287177">
    <property type="component" value="Unassembled WGS sequence"/>
</dbReference>
<gene>
    <name evidence="2" type="ORF">MELE44368_06875</name>
</gene>